<feature type="transmembrane region" description="Helical" evidence="3">
    <location>
        <begin position="48"/>
        <end position="73"/>
    </location>
</feature>
<dbReference type="CDD" id="cd06174">
    <property type="entry name" value="MFS"/>
    <property type="match status" value="1"/>
</dbReference>
<accession>A0A8J4H4Q1</accession>
<dbReference type="GO" id="GO:0022857">
    <property type="term" value="F:transmembrane transporter activity"/>
    <property type="evidence" value="ECO:0007669"/>
    <property type="project" value="InterPro"/>
</dbReference>
<keyword evidence="3" id="KW-0472">Membrane</keyword>
<feature type="transmembrane region" description="Helical" evidence="3">
    <location>
        <begin position="285"/>
        <end position="303"/>
    </location>
</feature>
<dbReference type="AlphaFoldDB" id="A0A8J4H4Q1"/>
<dbReference type="SUPFAM" id="SSF103473">
    <property type="entry name" value="MFS general substrate transporter"/>
    <property type="match status" value="1"/>
</dbReference>
<keyword evidence="3" id="KW-0812">Transmembrane</keyword>
<reference evidence="4" key="1">
    <citation type="submission" date="2021-04" db="EMBL/GenBank/DDBJ databases">
        <title>Draft genome sequence of Xylanibacillus composti strain K13.</title>
        <authorList>
            <person name="Uke A."/>
            <person name="Chhe C."/>
            <person name="Baramee S."/>
            <person name="Kosugi A."/>
        </authorList>
    </citation>
    <scope>NUCLEOTIDE SEQUENCE</scope>
    <source>
        <strain evidence="4">K13</strain>
    </source>
</reference>
<evidence type="ECO:0000313" key="4">
    <source>
        <dbReference type="EMBL" id="GIQ70967.1"/>
    </source>
</evidence>
<keyword evidence="5" id="KW-1185">Reference proteome</keyword>
<dbReference type="InterPro" id="IPR011701">
    <property type="entry name" value="MFS"/>
</dbReference>
<name>A0A8J4H4Q1_9BACL</name>
<proteinExistence type="predicted"/>
<dbReference type="Proteomes" id="UP000677918">
    <property type="component" value="Unassembled WGS sequence"/>
</dbReference>
<organism evidence="4 5">
    <name type="scientific">Xylanibacillus composti</name>
    <dbReference type="NCBI Taxonomy" id="1572762"/>
    <lineage>
        <taxon>Bacteria</taxon>
        <taxon>Bacillati</taxon>
        <taxon>Bacillota</taxon>
        <taxon>Bacilli</taxon>
        <taxon>Bacillales</taxon>
        <taxon>Paenibacillaceae</taxon>
        <taxon>Xylanibacillus</taxon>
    </lineage>
</organism>
<dbReference type="PANTHER" id="PTHR23526:SF2">
    <property type="entry name" value="MAJOR FACILITATOR SUPERFAMILY (MFS) PROFILE DOMAIN-CONTAINING PROTEIN"/>
    <property type="match status" value="1"/>
</dbReference>
<evidence type="ECO:0000256" key="2">
    <source>
        <dbReference type="SAM" id="MobiDB-lite"/>
    </source>
</evidence>
<evidence type="ECO:0008006" key="6">
    <source>
        <dbReference type="Google" id="ProtNLM"/>
    </source>
</evidence>
<dbReference type="GO" id="GO:0005886">
    <property type="term" value="C:plasma membrane"/>
    <property type="evidence" value="ECO:0007669"/>
    <property type="project" value="UniProtKB-SubCell"/>
</dbReference>
<dbReference type="InterPro" id="IPR036259">
    <property type="entry name" value="MFS_trans_sf"/>
</dbReference>
<dbReference type="EMBL" id="BOVK01000064">
    <property type="protein sequence ID" value="GIQ70967.1"/>
    <property type="molecule type" value="Genomic_DNA"/>
</dbReference>
<comment type="subcellular location">
    <subcellularLocation>
        <location evidence="1">Cell membrane</location>
        <topology evidence="1">Multi-pass membrane protein</topology>
    </subcellularLocation>
</comment>
<keyword evidence="3" id="KW-1133">Transmembrane helix</keyword>
<evidence type="ECO:0000313" key="5">
    <source>
        <dbReference type="Proteomes" id="UP000677918"/>
    </source>
</evidence>
<dbReference type="Pfam" id="PF07690">
    <property type="entry name" value="MFS_1"/>
    <property type="match status" value="1"/>
</dbReference>
<dbReference type="Gene3D" id="1.20.1250.20">
    <property type="entry name" value="MFS general substrate transporter like domains"/>
    <property type="match status" value="1"/>
</dbReference>
<feature type="transmembrane region" description="Helical" evidence="3">
    <location>
        <begin position="79"/>
        <end position="99"/>
    </location>
</feature>
<dbReference type="InterPro" id="IPR052528">
    <property type="entry name" value="Sugar_transport-like"/>
</dbReference>
<evidence type="ECO:0000256" key="3">
    <source>
        <dbReference type="SAM" id="Phobius"/>
    </source>
</evidence>
<feature type="transmembrane region" description="Helical" evidence="3">
    <location>
        <begin position="137"/>
        <end position="160"/>
    </location>
</feature>
<feature type="transmembrane region" description="Helical" evidence="3">
    <location>
        <begin position="315"/>
        <end position="332"/>
    </location>
</feature>
<feature type="transmembrane region" description="Helical" evidence="3">
    <location>
        <begin position="202"/>
        <end position="225"/>
    </location>
</feature>
<evidence type="ECO:0000256" key="1">
    <source>
        <dbReference type="ARBA" id="ARBA00004651"/>
    </source>
</evidence>
<feature type="transmembrane region" description="Helical" evidence="3">
    <location>
        <begin position="409"/>
        <end position="428"/>
    </location>
</feature>
<feature type="transmembrane region" description="Helical" evidence="3">
    <location>
        <begin position="338"/>
        <end position="364"/>
    </location>
</feature>
<comment type="caution">
    <text evidence="4">The sequence shown here is derived from an EMBL/GenBank/DDBJ whole genome shotgun (WGS) entry which is preliminary data.</text>
</comment>
<feature type="transmembrane region" description="Helical" evidence="3">
    <location>
        <begin position="172"/>
        <end position="196"/>
    </location>
</feature>
<feature type="transmembrane region" description="Helical" evidence="3">
    <location>
        <begin position="111"/>
        <end position="131"/>
    </location>
</feature>
<sequence>MPFGQTRSHFPKMWVRGRNSQSGYYRHSDKGKEKKPARKSGSLPGQAVLLLVVYGLFAAANALSGAFVNVYLWKESHNFALIGGFSLAHYVVNALTFFLSGKWVKERNKMISLRLGIAVSAAFYLLVLLLKSKAIDYAYVLGAVQGIGAGLYWLAFNVVYFEVTDPDNRDRFNGGAGLLSSGAGMIAPWLSGWIIVSMADNAGYMLIFSISLGVFVLGVIVSLFLRKRKLCGTYEWTHAFRNIQEKGNPWRRAIPALVAQGAREGVFLFVIGLLVFIATNDEQKLGNFSLITSGVALISFWLIGKLLKPHYRSATMLVGTVVMTLIILPLFWDVNYATLLLFGIVTSLFFPLFSIPMTSTVFDIIGRDRESAEHRVEYVVFRELGLNTGRILGVLLFIIVVSQSTKPPAINSLLLAVGSLPILSWLFMRKIQGIKTKKS</sequence>
<feature type="transmembrane region" description="Helical" evidence="3">
    <location>
        <begin position="261"/>
        <end position="279"/>
    </location>
</feature>
<protein>
    <recommendedName>
        <fullName evidence="6">MFS transporter</fullName>
    </recommendedName>
</protein>
<feature type="region of interest" description="Disordered" evidence="2">
    <location>
        <begin position="21"/>
        <end position="41"/>
    </location>
</feature>
<dbReference type="RefSeq" id="WP_213413772.1">
    <property type="nucleotide sequence ID" value="NZ_BOVK01000064.1"/>
</dbReference>
<dbReference type="PANTHER" id="PTHR23526">
    <property type="entry name" value="INTEGRAL MEMBRANE TRANSPORT PROTEIN-RELATED"/>
    <property type="match status" value="1"/>
</dbReference>
<gene>
    <name evidence="4" type="primary">yqgE</name>
    <name evidence="4" type="ORF">XYCOK13_37910</name>
</gene>